<keyword evidence="3" id="KW-1185">Reference proteome</keyword>
<dbReference type="Proteomes" id="UP001500467">
    <property type="component" value="Unassembled WGS sequence"/>
</dbReference>
<evidence type="ECO:0000256" key="1">
    <source>
        <dbReference type="SAM" id="MobiDB-lite"/>
    </source>
</evidence>
<sequence length="86" mass="9351">MNPNAADWTAYVDGYCERLAPGLFGEPLNTISNVGFLLAAIAVQRQAVASAQCRRALPRHPNRRGPLGRITRTGGPVDRRPVVRAK</sequence>
<evidence type="ECO:0000313" key="2">
    <source>
        <dbReference type="EMBL" id="GAA1200181.1"/>
    </source>
</evidence>
<protein>
    <submittedName>
        <fullName evidence="2">Uncharacterized protein</fullName>
    </submittedName>
</protein>
<feature type="region of interest" description="Disordered" evidence="1">
    <location>
        <begin position="58"/>
        <end position="86"/>
    </location>
</feature>
<dbReference type="RefSeq" id="WP_253857457.1">
    <property type="nucleotide sequence ID" value="NZ_BAAALM010000005.1"/>
</dbReference>
<proteinExistence type="predicted"/>
<accession>A0ABP4FXF2</accession>
<dbReference type="EMBL" id="BAAALM010000005">
    <property type="protein sequence ID" value="GAA1200181.1"/>
    <property type="molecule type" value="Genomic_DNA"/>
</dbReference>
<reference evidence="3" key="1">
    <citation type="journal article" date="2019" name="Int. J. Syst. Evol. Microbiol.">
        <title>The Global Catalogue of Microorganisms (GCM) 10K type strain sequencing project: providing services to taxonomists for standard genome sequencing and annotation.</title>
        <authorList>
            <consortium name="The Broad Institute Genomics Platform"/>
            <consortium name="The Broad Institute Genome Sequencing Center for Infectious Disease"/>
            <person name="Wu L."/>
            <person name="Ma J."/>
        </authorList>
    </citation>
    <scope>NUCLEOTIDE SEQUENCE [LARGE SCALE GENOMIC DNA]</scope>
    <source>
        <strain evidence="3">JCM 13022</strain>
    </source>
</reference>
<feature type="compositionally biased region" description="Basic and acidic residues" evidence="1">
    <location>
        <begin position="77"/>
        <end position="86"/>
    </location>
</feature>
<organism evidence="2 3">
    <name type="scientific">Prauserella alba</name>
    <dbReference type="NCBI Taxonomy" id="176898"/>
    <lineage>
        <taxon>Bacteria</taxon>
        <taxon>Bacillati</taxon>
        <taxon>Actinomycetota</taxon>
        <taxon>Actinomycetes</taxon>
        <taxon>Pseudonocardiales</taxon>
        <taxon>Pseudonocardiaceae</taxon>
        <taxon>Prauserella</taxon>
    </lineage>
</organism>
<evidence type="ECO:0000313" key="3">
    <source>
        <dbReference type="Proteomes" id="UP001500467"/>
    </source>
</evidence>
<comment type="caution">
    <text evidence="2">The sequence shown here is derived from an EMBL/GenBank/DDBJ whole genome shotgun (WGS) entry which is preliminary data.</text>
</comment>
<gene>
    <name evidence="2" type="ORF">GCM10009675_15310</name>
</gene>
<name>A0ABP4FXF2_9PSEU</name>